<dbReference type="PANTHER" id="PTHR34309:SF1">
    <property type="entry name" value="PROTEIN GLCG"/>
    <property type="match status" value="1"/>
</dbReference>
<dbReference type="Proteomes" id="UP000694036">
    <property type="component" value="Chromosome"/>
</dbReference>
<evidence type="ECO:0008006" key="3">
    <source>
        <dbReference type="Google" id="ProtNLM"/>
    </source>
</evidence>
<sequence length="149" mass="16107">MINIQRLGLDEAKILIEGAELKAKDLNINVSIAVVDEEGYLIAFHRMDNARIISVETSINKAFTASVSMRPTRIYSDIAQPGKPAYGIQNMFNGRFTTLKGGLPIEIDGKVVGAIGVGGALSADQDEEIAKAGLEYLKRVLGFNVNIDI</sequence>
<protein>
    <recommendedName>
        <fullName evidence="3">Heme-binding protein</fullName>
    </recommendedName>
</protein>
<evidence type="ECO:0000313" key="1">
    <source>
        <dbReference type="EMBL" id="QXJ35444.1"/>
    </source>
</evidence>
<proteinExistence type="predicted"/>
<dbReference type="RefSeq" id="WP_218258010.1">
    <property type="nucleotide sequence ID" value="NZ_CP077713.1"/>
</dbReference>
<gene>
    <name evidence="1" type="ORF">J5U22_01991</name>
</gene>
<dbReference type="GeneID" id="65557343"/>
<dbReference type="Pfam" id="PF03928">
    <property type="entry name" value="HbpS-like"/>
    <property type="match status" value="1"/>
</dbReference>
<name>A0A8F5GZL8_9CREN</name>
<dbReference type="InterPro" id="IPR005624">
    <property type="entry name" value="PduO/GlcC-like"/>
</dbReference>
<evidence type="ECO:0000313" key="2">
    <source>
        <dbReference type="Proteomes" id="UP000694036"/>
    </source>
</evidence>
<dbReference type="EMBL" id="CP077713">
    <property type="protein sequence ID" value="QXJ35444.1"/>
    <property type="molecule type" value="Genomic_DNA"/>
</dbReference>
<organism evidence="1 2">
    <name type="scientific">Saccharolobus shibatae</name>
    <dbReference type="NCBI Taxonomy" id="2286"/>
    <lineage>
        <taxon>Archaea</taxon>
        <taxon>Thermoproteota</taxon>
        <taxon>Thermoprotei</taxon>
        <taxon>Sulfolobales</taxon>
        <taxon>Sulfolobaceae</taxon>
        <taxon>Saccharolobus</taxon>
    </lineage>
</organism>
<dbReference type="AlphaFoldDB" id="A0A8F5GZL8"/>
<keyword evidence="2" id="KW-1185">Reference proteome</keyword>
<accession>A0A8F5GZL8</accession>
<reference evidence="1 2" key="1">
    <citation type="journal article" date="2021" name="Environ. Microbiol.">
        <title>New insights into the diversity and evolution of the archaeal mobilome from three complete genomes of Saccharolobus shibatae.</title>
        <authorList>
            <person name="Medvedeva S."/>
            <person name="Brandt D."/>
            <person name="Cvirkaite-Krupovic V."/>
            <person name="Liu Y."/>
            <person name="Severinov K."/>
            <person name="Ishino S."/>
            <person name="Ishino Y."/>
            <person name="Prangishvili D."/>
            <person name="Kalinowski J."/>
            <person name="Krupovic M."/>
        </authorList>
    </citation>
    <scope>NUCLEOTIDE SEQUENCE [LARGE SCALE GENOMIC DNA]</scope>
    <source>
        <strain evidence="1 2">S38A</strain>
    </source>
</reference>
<dbReference type="PANTHER" id="PTHR34309">
    <property type="entry name" value="SLR1406 PROTEIN"/>
    <property type="match status" value="1"/>
</dbReference>
<dbReference type="InterPro" id="IPR052517">
    <property type="entry name" value="GlcG_carb_metab_protein"/>
</dbReference>